<dbReference type="Proteomes" id="UP001549691">
    <property type="component" value="Unassembled WGS sequence"/>
</dbReference>
<dbReference type="PANTHER" id="PTHR21192">
    <property type="entry name" value="NUCLEAR PROTEIN E3-3"/>
    <property type="match status" value="1"/>
</dbReference>
<dbReference type="InterPro" id="IPR007523">
    <property type="entry name" value="NDUFAF3/AAMDC"/>
</dbReference>
<sequence>MKLNREIISDLLLIASYDATSFTINGQRHESSLILTPESVQDWPLRGFAALTAESLEAVCALKPALVLIGTGARQHFPAPAILRPLIEARIGFEIMDSGSACRTYNLLAGEGRKVAAALLLEASV</sequence>
<keyword evidence="2" id="KW-1185">Reference proteome</keyword>
<accession>A0ABV2TLC6</accession>
<dbReference type="InterPro" id="IPR036748">
    <property type="entry name" value="MTH938-like_sf"/>
</dbReference>
<dbReference type="Pfam" id="PF04430">
    <property type="entry name" value="DUF498"/>
    <property type="match status" value="1"/>
</dbReference>
<reference evidence="1 2" key="1">
    <citation type="submission" date="2024-07" db="EMBL/GenBank/DDBJ databases">
        <title>Uliginosibacterium flavum JJ3220;KACC:17644.</title>
        <authorList>
            <person name="Kim M.K."/>
        </authorList>
    </citation>
    <scope>NUCLEOTIDE SEQUENCE [LARGE SCALE GENOMIC DNA]</scope>
    <source>
        <strain evidence="1 2">KACC:17644</strain>
    </source>
</reference>
<dbReference type="Gene3D" id="3.40.1230.10">
    <property type="entry name" value="MTH938-like"/>
    <property type="match status" value="1"/>
</dbReference>
<proteinExistence type="predicted"/>
<evidence type="ECO:0000313" key="1">
    <source>
        <dbReference type="EMBL" id="MET7014729.1"/>
    </source>
</evidence>
<protein>
    <submittedName>
        <fullName evidence="1">Mth938-like domain-containing protein</fullName>
    </submittedName>
</protein>
<dbReference type="SUPFAM" id="SSF64076">
    <property type="entry name" value="MTH938-like"/>
    <property type="match status" value="1"/>
</dbReference>
<dbReference type="EMBL" id="JBEWZI010000010">
    <property type="protein sequence ID" value="MET7014729.1"/>
    <property type="molecule type" value="Genomic_DNA"/>
</dbReference>
<dbReference type="RefSeq" id="WP_354601185.1">
    <property type="nucleotide sequence ID" value="NZ_JBEWZI010000010.1"/>
</dbReference>
<evidence type="ECO:0000313" key="2">
    <source>
        <dbReference type="Proteomes" id="UP001549691"/>
    </source>
</evidence>
<dbReference type="CDD" id="cd05560">
    <property type="entry name" value="Xcc1710_like"/>
    <property type="match status" value="1"/>
</dbReference>
<gene>
    <name evidence="1" type="ORF">ABXR19_11065</name>
</gene>
<name>A0ABV2TLC6_9RHOO</name>
<dbReference type="PANTHER" id="PTHR21192:SF2">
    <property type="entry name" value="NADH DEHYDROGENASE [UBIQUINONE] 1 ALPHA SUBCOMPLEX ASSEMBLY FACTOR 3"/>
    <property type="match status" value="1"/>
</dbReference>
<organism evidence="1 2">
    <name type="scientific">Uliginosibacterium flavum</name>
    <dbReference type="NCBI Taxonomy" id="1396831"/>
    <lineage>
        <taxon>Bacteria</taxon>
        <taxon>Pseudomonadati</taxon>
        <taxon>Pseudomonadota</taxon>
        <taxon>Betaproteobacteria</taxon>
        <taxon>Rhodocyclales</taxon>
        <taxon>Zoogloeaceae</taxon>
        <taxon>Uliginosibacterium</taxon>
    </lineage>
</organism>
<comment type="caution">
    <text evidence="1">The sequence shown here is derived from an EMBL/GenBank/DDBJ whole genome shotgun (WGS) entry which is preliminary data.</text>
</comment>